<dbReference type="PROSITE" id="PS51257">
    <property type="entry name" value="PROKAR_LIPOPROTEIN"/>
    <property type="match status" value="1"/>
</dbReference>
<dbReference type="STRING" id="927665.HMPREF1535_00407"/>
<keyword evidence="3 6" id="KW-0732">Signal</keyword>
<accession>A0A0F5JQQ6</accession>
<organism evidence="8 9">
    <name type="scientific">Parabacteroides goldsteinii DSM 19448 = WAL 12034</name>
    <dbReference type="NCBI Taxonomy" id="927665"/>
    <lineage>
        <taxon>Bacteria</taxon>
        <taxon>Pseudomonadati</taxon>
        <taxon>Bacteroidota</taxon>
        <taxon>Bacteroidia</taxon>
        <taxon>Bacteroidales</taxon>
        <taxon>Tannerellaceae</taxon>
        <taxon>Parabacteroides</taxon>
    </lineage>
</organism>
<feature type="domain" description="RagB/SusD" evidence="7">
    <location>
        <begin position="287"/>
        <end position="593"/>
    </location>
</feature>
<protein>
    <recommendedName>
        <fullName evidence="7">RagB/SusD domain-containing protein</fullName>
    </recommendedName>
</protein>
<dbReference type="RefSeq" id="WP_046145145.1">
    <property type="nucleotide sequence ID" value="NZ_KQ033912.1"/>
</dbReference>
<dbReference type="Pfam" id="PF07980">
    <property type="entry name" value="SusD_RagB"/>
    <property type="match status" value="1"/>
</dbReference>
<keyword evidence="4" id="KW-0472">Membrane</keyword>
<name>A0A0F5JQQ6_9BACT</name>
<reference evidence="8 9" key="1">
    <citation type="submission" date="2013-04" db="EMBL/GenBank/DDBJ databases">
        <title>The Genome Sequence of Parabacteroides goldsteinii DSM 19448.</title>
        <authorList>
            <consortium name="The Broad Institute Genomics Platform"/>
            <person name="Earl A."/>
            <person name="Ward D."/>
            <person name="Feldgarden M."/>
            <person name="Gevers D."/>
            <person name="Martens E."/>
            <person name="Sakamoto M."/>
            <person name="Benno Y."/>
            <person name="Song Y."/>
            <person name="Liu C."/>
            <person name="Lee J."/>
            <person name="Bolanos M."/>
            <person name="Vaisanen M.L."/>
            <person name="Finegold S.M."/>
            <person name="Walker B."/>
            <person name="Young S."/>
            <person name="Zeng Q."/>
            <person name="Gargeya S."/>
            <person name="Fitzgerald M."/>
            <person name="Haas B."/>
            <person name="Abouelleil A."/>
            <person name="Allen A.W."/>
            <person name="Alvarado L."/>
            <person name="Arachchi H.M."/>
            <person name="Berlin A.M."/>
            <person name="Chapman S.B."/>
            <person name="Gainer-Dewar J."/>
            <person name="Goldberg J."/>
            <person name="Griggs A."/>
            <person name="Gujja S."/>
            <person name="Hansen M."/>
            <person name="Howarth C."/>
            <person name="Imamovic A."/>
            <person name="Ireland A."/>
            <person name="Larimer J."/>
            <person name="McCowan C."/>
            <person name="Murphy C."/>
            <person name="Pearson M."/>
            <person name="Poon T.W."/>
            <person name="Priest M."/>
            <person name="Roberts A."/>
            <person name="Saif S."/>
            <person name="Shea T."/>
            <person name="Sisk P."/>
            <person name="Sykes S."/>
            <person name="Wortman J."/>
            <person name="Nusbaum C."/>
            <person name="Birren B."/>
        </authorList>
    </citation>
    <scope>NUCLEOTIDE SEQUENCE [LARGE SCALE GENOMIC DNA]</scope>
    <source>
        <strain evidence="8 9">DSM 19448</strain>
    </source>
</reference>
<dbReference type="AlphaFoldDB" id="A0A0F5JQQ6"/>
<comment type="similarity">
    <text evidence="2">Belongs to the SusD family.</text>
</comment>
<evidence type="ECO:0000313" key="9">
    <source>
        <dbReference type="Proteomes" id="UP000033047"/>
    </source>
</evidence>
<dbReference type="InterPro" id="IPR011990">
    <property type="entry name" value="TPR-like_helical_dom_sf"/>
</dbReference>
<evidence type="ECO:0000256" key="4">
    <source>
        <dbReference type="ARBA" id="ARBA00023136"/>
    </source>
</evidence>
<evidence type="ECO:0000256" key="1">
    <source>
        <dbReference type="ARBA" id="ARBA00004442"/>
    </source>
</evidence>
<dbReference type="GO" id="GO:0009279">
    <property type="term" value="C:cell outer membrane"/>
    <property type="evidence" value="ECO:0007669"/>
    <property type="project" value="UniProtKB-SubCell"/>
</dbReference>
<sequence>MKKKTLLVTILLSTAFSACNDSFLEKYPGDKMTEETLWQSEADFRGYALNLYDFHGFGVGNDQNVIQNNSDEICRGAMNQNSRIFDRRVIPETGGSWSWKKLRDINIMVTAARNCNLDEDVKLHWEGVARFFRAKEYFSKVKAFNDVPWIGKELTTSSEELFNPKDPRALVMDSVLADINFAVEHIRIDDEENQVNRDVALALKSEICLFEGTYRKYHKELNLQDWEKWLKECIKASETLMERGYTLCEDYRSLYSSLDLAGNPEIILYKQYEAGVISNQMTTAISSGESSTGTFGGTKDAVEAYLCKDGLPYGVSPLHPKAIAGEPEFLEEEFKDRDPRLLMSFVLPYNDSNPTQLPAMDHNYSGDLPPFMPAFTGEGYIHSPSGYHIYKYWNPDSPNTDATTGITDAPIYTLSIILLNYAEAMEELGLCTNDVLDKSINLLRRRVGMSDLTVEFANKINDPKKGKFAPEISPLLWEIRRERQVELIFDGSRFSDILRWKKASYFSKPFVGCYVDLEKRPQAAYNEDGTPKFKAILGDREGNVIPGATKGYVLPYNGELQPVYSDNDLKLYYEPINKQELTLNPNLTQSPGWENE</sequence>
<evidence type="ECO:0000256" key="5">
    <source>
        <dbReference type="ARBA" id="ARBA00023237"/>
    </source>
</evidence>
<evidence type="ECO:0000259" key="7">
    <source>
        <dbReference type="Pfam" id="PF07980"/>
    </source>
</evidence>
<dbReference type="SUPFAM" id="SSF48452">
    <property type="entry name" value="TPR-like"/>
    <property type="match status" value="1"/>
</dbReference>
<comment type="subcellular location">
    <subcellularLocation>
        <location evidence="1">Cell outer membrane</location>
    </subcellularLocation>
</comment>
<dbReference type="Gene3D" id="1.25.40.390">
    <property type="match status" value="1"/>
</dbReference>
<feature type="signal peptide" evidence="6">
    <location>
        <begin position="1"/>
        <end position="20"/>
    </location>
</feature>
<evidence type="ECO:0000256" key="2">
    <source>
        <dbReference type="ARBA" id="ARBA00006275"/>
    </source>
</evidence>
<dbReference type="PATRIC" id="fig|927665.4.peg.409"/>
<dbReference type="Proteomes" id="UP000033047">
    <property type="component" value="Unassembled WGS sequence"/>
</dbReference>
<evidence type="ECO:0000313" key="8">
    <source>
        <dbReference type="EMBL" id="KKB60131.1"/>
    </source>
</evidence>
<gene>
    <name evidence="8" type="ORF">HMPREF1535_00407</name>
</gene>
<evidence type="ECO:0000256" key="3">
    <source>
        <dbReference type="ARBA" id="ARBA00022729"/>
    </source>
</evidence>
<dbReference type="HOGENOM" id="CLU_015553_0_1_10"/>
<dbReference type="EMBL" id="AQHV01000001">
    <property type="protein sequence ID" value="KKB60131.1"/>
    <property type="molecule type" value="Genomic_DNA"/>
</dbReference>
<dbReference type="InterPro" id="IPR012944">
    <property type="entry name" value="SusD_RagB_dom"/>
</dbReference>
<evidence type="ECO:0000256" key="6">
    <source>
        <dbReference type="SAM" id="SignalP"/>
    </source>
</evidence>
<feature type="chain" id="PRO_5002490410" description="RagB/SusD domain-containing protein" evidence="6">
    <location>
        <begin position="21"/>
        <end position="596"/>
    </location>
</feature>
<comment type="caution">
    <text evidence="8">The sequence shown here is derived from an EMBL/GenBank/DDBJ whole genome shotgun (WGS) entry which is preliminary data.</text>
</comment>
<proteinExistence type="inferred from homology"/>
<keyword evidence="5" id="KW-0998">Cell outer membrane</keyword>